<comment type="caution">
    <text evidence="1">The sequence shown here is derived from an EMBL/GenBank/DDBJ whole genome shotgun (WGS) entry which is preliminary data.</text>
</comment>
<proteinExistence type="predicted"/>
<reference evidence="1 2" key="1">
    <citation type="journal article" date="2024" name="Front Chem Biol">
        <title>Unveiling the potential of Daldinia eschscholtzii MFLUCC 19-0629 through bioactivity and bioinformatics studies for enhanced sustainable agriculture production.</title>
        <authorList>
            <person name="Brooks S."/>
            <person name="Weaver J.A."/>
            <person name="Klomchit A."/>
            <person name="Alharthi S.A."/>
            <person name="Onlamun T."/>
            <person name="Nurani R."/>
            <person name="Vong T.K."/>
            <person name="Alberti F."/>
            <person name="Greco C."/>
        </authorList>
    </citation>
    <scope>NUCLEOTIDE SEQUENCE [LARGE SCALE GENOMIC DNA]</scope>
    <source>
        <strain evidence="1">MFLUCC 19-0629</strain>
    </source>
</reference>
<keyword evidence="2" id="KW-1185">Reference proteome</keyword>
<gene>
    <name evidence="1" type="ORF">Daesc_002637</name>
</gene>
<organism evidence="1 2">
    <name type="scientific">Daldinia eschscholtzii</name>
    <dbReference type="NCBI Taxonomy" id="292717"/>
    <lineage>
        <taxon>Eukaryota</taxon>
        <taxon>Fungi</taxon>
        <taxon>Dikarya</taxon>
        <taxon>Ascomycota</taxon>
        <taxon>Pezizomycotina</taxon>
        <taxon>Sordariomycetes</taxon>
        <taxon>Xylariomycetidae</taxon>
        <taxon>Xylariales</taxon>
        <taxon>Hypoxylaceae</taxon>
        <taxon>Daldinia</taxon>
    </lineage>
</organism>
<accession>A0AAX6MRI0</accession>
<sequence length="412" mass="47651">MDSAKIANEDLLYGLPNELMLAIMELLCPADATNFALSCQHLLCVFLGNKERILMNVLKRQPEINILLYLCTACEDESRTVQTMLCPRIVDYACEKFTANLMQLGDASQEFPYRRTFIMRKFTLTIQQVERVWNMTKVIDWWVERYPGLHWRDNSDDRRCLRGSEVVRVRKAVARWWLYAYHHHGSNPRFSAIQPSKWATDTRLHHIRLMPTSEISELWHLWRLVRETVSKDLCSSPEKVCHCKVGLLPQSVPTTICLLTALQQGYSVELVPWGAGEGRRHAKIVRTYMKLDPKQLRYYLSHFANWKKSVTVNSVSEIEEDFGRDSETLSVSLSKVLEERKIVKQVQSWGDIPQFGIVDEDRPSNLDTSEWLEDAWPDGRVPLSPEHIATLPRDSPLCVARGDDGTEEFVPF</sequence>
<name>A0AAX6MRI0_9PEZI</name>
<dbReference type="Proteomes" id="UP001369815">
    <property type="component" value="Unassembled WGS sequence"/>
</dbReference>
<evidence type="ECO:0000313" key="1">
    <source>
        <dbReference type="EMBL" id="KAK6955007.1"/>
    </source>
</evidence>
<evidence type="ECO:0008006" key="3">
    <source>
        <dbReference type="Google" id="ProtNLM"/>
    </source>
</evidence>
<protein>
    <recommendedName>
        <fullName evidence="3">F-box domain-containing protein</fullName>
    </recommendedName>
</protein>
<evidence type="ECO:0000313" key="2">
    <source>
        <dbReference type="Proteomes" id="UP001369815"/>
    </source>
</evidence>
<dbReference type="EMBL" id="JBANMG010000003">
    <property type="protein sequence ID" value="KAK6955007.1"/>
    <property type="molecule type" value="Genomic_DNA"/>
</dbReference>
<dbReference type="AlphaFoldDB" id="A0AAX6MRI0"/>